<protein>
    <submittedName>
        <fullName evidence="2">Uncharacterized protein</fullName>
    </submittedName>
</protein>
<keyword evidence="3" id="KW-1185">Reference proteome</keyword>
<accession>A0A7U3ZRI0</accession>
<proteinExistence type="predicted"/>
<geneLocation type="plasmid" evidence="2 3">
    <name>pRUNSL02</name>
</geneLocation>
<sequence>MPQLPETLKTTLPKQKKAESQTPSAISEMDFDDETLNRRVSTYQTSIKSKPQLTVKVKTEKVFHIGLKLDEQFRSEWLQLKYSLALRHGVEISMQKYVEFLHAKAVEKSESDDFLTEMAGYFQAKTQ</sequence>
<reference evidence="2 3" key="2">
    <citation type="journal article" date="2012" name="Stand. Genomic Sci.">
        <title>Complete genome sequence of the aquatic bacterium Runella slithyformis type strain (LSU 4(T)).</title>
        <authorList>
            <person name="Copeland A."/>
            <person name="Zhang X."/>
            <person name="Misra M."/>
            <person name="Lapidus A."/>
            <person name="Nolan M."/>
            <person name="Lucas S."/>
            <person name="Deshpande S."/>
            <person name="Cheng J.F."/>
            <person name="Tapia R."/>
            <person name="Goodwin L.A."/>
            <person name="Pitluck S."/>
            <person name="Liolios K."/>
            <person name="Pagani I."/>
            <person name="Ivanova N."/>
            <person name="Mikhailova N."/>
            <person name="Pati A."/>
            <person name="Chen A."/>
            <person name="Palaniappan K."/>
            <person name="Land M."/>
            <person name="Hauser L."/>
            <person name="Pan C."/>
            <person name="Jeffries C.D."/>
            <person name="Detter J.C."/>
            <person name="Brambilla E.M."/>
            <person name="Rohde M."/>
            <person name="Djao O.D."/>
            <person name="Goker M."/>
            <person name="Sikorski J."/>
            <person name="Tindall B.J."/>
            <person name="Woyke T."/>
            <person name="Bristow J."/>
            <person name="Eisen J.A."/>
            <person name="Markowitz V."/>
            <person name="Hugenholtz P."/>
            <person name="Kyrpides N.C."/>
            <person name="Klenk H.P."/>
            <person name="Mavromatis K."/>
        </authorList>
    </citation>
    <scope>NUCLEOTIDE SEQUENCE [LARGE SCALE GENOMIC DNA]</scope>
    <source>
        <strain evidence="3">ATCC 29530 / DSM 19594 / LMG 11500 / NCIMB 11436 / LSU 4</strain>
    </source>
</reference>
<evidence type="ECO:0000313" key="2">
    <source>
        <dbReference type="EMBL" id="AEI52047.1"/>
    </source>
</evidence>
<dbReference type="AlphaFoldDB" id="A0A7U3ZRI0"/>
<organism evidence="2 3">
    <name type="scientific">Runella slithyformis (strain ATCC 29530 / DSM 19594 / LMG 11500 / NCIMB 11436 / LSU 4)</name>
    <dbReference type="NCBI Taxonomy" id="761193"/>
    <lineage>
        <taxon>Bacteria</taxon>
        <taxon>Pseudomonadati</taxon>
        <taxon>Bacteroidota</taxon>
        <taxon>Cytophagia</taxon>
        <taxon>Cytophagales</taxon>
        <taxon>Spirosomataceae</taxon>
        <taxon>Runella</taxon>
    </lineage>
</organism>
<gene>
    <name evidence="2" type="ordered locus">Runsl_5911</name>
</gene>
<keyword evidence="2" id="KW-0614">Plasmid</keyword>
<reference evidence="3" key="1">
    <citation type="submission" date="2011-06" db="EMBL/GenBank/DDBJ databases">
        <title>The complete genome of plasmid 2 of Runella slithyformis DSM 19594.</title>
        <authorList>
            <consortium name="US DOE Joint Genome Institute (JGI-PGF)"/>
            <person name="Lucas S."/>
            <person name="Han J."/>
            <person name="Lapidus A."/>
            <person name="Bruce D."/>
            <person name="Goodwin L."/>
            <person name="Pitluck S."/>
            <person name="Peters L."/>
            <person name="Kyrpides N."/>
            <person name="Mavromatis K."/>
            <person name="Ivanova N."/>
            <person name="Ovchinnikova G."/>
            <person name="Zhang X."/>
            <person name="Misra M."/>
            <person name="Detter J.C."/>
            <person name="Tapia R."/>
            <person name="Han C."/>
            <person name="Land M."/>
            <person name="Hauser L."/>
            <person name="Markowitz V."/>
            <person name="Cheng J.-F."/>
            <person name="Hugenholtz P."/>
            <person name="Woyke T."/>
            <person name="Wu D."/>
            <person name="Tindall B."/>
            <person name="Faehrich R."/>
            <person name="Brambilla E."/>
            <person name="Klenk H.-P."/>
            <person name="Eisen J.A."/>
        </authorList>
    </citation>
    <scope>NUCLEOTIDE SEQUENCE [LARGE SCALE GENOMIC DNA]</scope>
    <source>
        <strain evidence="3">ATCC 29530 / DSM 19594 / LMG 11500 / NCIMB 11436 / LSU 4</strain>
        <plasmid evidence="3">pRUNSL02</plasmid>
    </source>
</reference>
<name>A0A7U3ZRI0_RUNSL</name>
<evidence type="ECO:0000313" key="3">
    <source>
        <dbReference type="Proteomes" id="UP000000493"/>
    </source>
</evidence>
<feature type="region of interest" description="Disordered" evidence="1">
    <location>
        <begin position="1"/>
        <end position="29"/>
    </location>
</feature>
<dbReference type="KEGG" id="rsi:Runsl_5911"/>
<dbReference type="EMBL" id="CP002861">
    <property type="protein sequence ID" value="AEI52047.1"/>
    <property type="molecule type" value="Genomic_DNA"/>
</dbReference>
<dbReference type="RefSeq" id="WP_013931229.1">
    <property type="nucleotide sequence ID" value="NC_015704.1"/>
</dbReference>
<evidence type="ECO:0000256" key="1">
    <source>
        <dbReference type="SAM" id="MobiDB-lite"/>
    </source>
</evidence>
<dbReference type="Proteomes" id="UP000000493">
    <property type="component" value="Plasmid pRUNSL02"/>
</dbReference>